<accession>A0ACA9KIE3</accession>
<gene>
    <name evidence="1" type="ORF">RPERSI_LOCUS638</name>
</gene>
<organism evidence="1 2">
    <name type="scientific">Racocetra persica</name>
    <dbReference type="NCBI Taxonomy" id="160502"/>
    <lineage>
        <taxon>Eukaryota</taxon>
        <taxon>Fungi</taxon>
        <taxon>Fungi incertae sedis</taxon>
        <taxon>Mucoromycota</taxon>
        <taxon>Glomeromycotina</taxon>
        <taxon>Glomeromycetes</taxon>
        <taxon>Diversisporales</taxon>
        <taxon>Gigasporaceae</taxon>
        <taxon>Racocetra</taxon>
    </lineage>
</organism>
<keyword evidence="2" id="KW-1185">Reference proteome</keyword>
<protein>
    <submittedName>
        <fullName evidence="1">29642_t:CDS:1</fullName>
    </submittedName>
</protein>
<sequence length="210" mass="23805">MVDQINDVWVSDEETSKYDRLISSKDWERMNEDFGNIGYKEGIIEGKDITIQEGFNKGYAEGANVGKEIGRLRGLLNTLLEYYTPLLNNTNVDESNIILPTQSTLDKLKSLESDLANLPVEKFFTKNYFKATLSTDSTCSCCEKSDSKMKDCCKNNNNMNDIQISNVGNESESCSLSQQSLSQMNSPEQILEEYREKVKALLTELEFNID</sequence>
<name>A0ACA9KIE3_9GLOM</name>
<dbReference type="Proteomes" id="UP000789920">
    <property type="component" value="Unassembled WGS sequence"/>
</dbReference>
<proteinExistence type="predicted"/>
<evidence type="ECO:0000313" key="1">
    <source>
        <dbReference type="EMBL" id="CAG8472321.1"/>
    </source>
</evidence>
<comment type="caution">
    <text evidence="1">The sequence shown here is derived from an EMBL/GenBank/DDBJ whole genome shotgun (WGS) entry which is preliminary data.</text>
</comment>
<evidence type="ECO:0000313" key="2">
    <source>
        <dbReference type="Proteomes" id="UP000789920"/>
    </source>
</evidence>
<reference evidence="1" key="1">
    <citation type="submission" date="2021-06" db="EMBL/GenBank/DDBJ databases">
        <authorList>
            <person name="Kallberg Y."/>
            <person name="Tangrot J."/>
            <person name="Rosling A."/>
        </authorList>
    </citation>
    <scope>NUCLEOTIDE SEQUENCE</scope>
    <source>
        <strain evidence="1">MA461A</strain>
    </source>
</reference>
<dbReference type="EMBL" id="CAJVQC010000494">
    <property type="protein sequence ID" value="CAG8472321.1"/>
    <property type="molecule type" value="Genomic_DNA"/>
</dbReference>